<comment type="caution">
    <text evidence="4">The sequence shown here is derived from an EMBL/GenBank/DDBJ whole genome shotgun (WGS) entry which is preliminary data.</text>
</comment>
<evidence type="ECO:0000259" key="3">
    <source>
        <dbReference type="Pfam" id="PF13632"/>
    </source>
</evidence>
<keyword evidence="1" id="KW-0472">Membrane</keyword>
<reference evidence="4 5" key="1">
    <citation type="journal article" date="2015" name="Nature">
        <title>rRNA introns, odd ribosomes, and small enigmatic genomes across a large radiation of phyla.</title>
        <authorList>
            <person name="Brown C.T."/>
            <person name="Hug L.A."/>
            <person name="Thomas B.C."/>
            <person name="Sharon I."/>
            <person name="Castelle C.J."/>
            <person name="Singh A."/>
            <person name="Wilkins M.J."/>
            <person name="Williams K.H."/>
            <person name="Banfield J.F."/>
        </authorList>
    </citation>
    <scope>NUCLEOTIDE SEQUENCE [LARGE SCALE GENOMIC DNA]</scope>
</reference>
<dbReference type="GO" id="GO:0016740">
    <property type="term" value="F:transferase activity"/>
    <property type="evidence" value="ECO:0007669"/>
    <property type="project" value="UniProtKB-KW"/>
</dbReference>
<name>A0A0G0UAV5_9BACT</name>
<dbReference type="Pfam" id="PF00535">
    <property type="entry name" value="Glycos_transf_2"/>
    <property type="match status" value="1"/>
</dbReference>
<evidence type="ECO:0000313" key="4">
    <source>
        <dbReference type="EMBL" id="KKR86093.1"/>
    </source>
</evidence>
<dbReference type="Proteomes" id="UP000034616">
    <property type="component" value="Unassembled WGS sequence"/>
</dbReference>
<proteinExistence type="predicted"/>
<feature type="transmembrane region" description="Helical" evidence="1">
    <location>
        <begin position="252"/>
        <end position="278"/>
    </location>
</feature>
<accession>A0A0G0UAV5</accession>
<dbReference type="PANTHER" id="PTHR43179:SF7">
    <property type="entry name" value="RHAMNOSYLTRANSFERASE WBBL"/>
    <property type="match status" value="1"/>
</dbReference>
<dbReference type="PATRIC" id="fig|1618985.3.peg.1017"/>
<feature type="domain" description="Glycosyltransferase 2-like" evidence="2">
    <location>
        <begin position="3"/>
        <end position="154"/>
    </location>
</feature>
<dbReference type="SUPFAM" id="SSF53448">
    <property type="entry name" value="Nucleotide-diphospho-sugar transferases"/>
    <property type="match status" value="1"/>
</dbReference>
<dbReference type="Pfam" id="PF13632">
    <property type="entry name" value="Glyco_trans_2_3"/>
    <property type="match status" value="1"/>
</dbReference>
<evidence type="ECO:0000259" key="2">
    <source>
        <dbReference type="Pfam" id="PF00535"/>
    </source>
</evidence>
<sequence length="281" mass="32432">MISIITVNYHTLPQIGRMLESLFVQQTSSQREIFVVNNALDENTNELQNRFPSVHFLQAPKNLGFAGGCNFGIAQANGDFFLLVNPDIEFDSDAPGEIETAMQQDQNVGVGGISLKNLDGTQQDCVWHFPTPLDQLLLLLKIPHLFPNMASIRRWLMKGFDYTKTTDVDQVMGAFFCIRRSVWKKIGPLDDDFFMWYEEVDFCKRAILTGWKVRYYAFISARHEKGSSFSSVTTFQKQAMIRRSLRRYMRKYYGWSGWLLFTLPEPLFITIAFLTHLIKPV</sequence>
<protein>
    <submittedName>
        <fullName evidence="4">Glycosyl transferase, family 2</fullName>
    </submittedName>
</protein>
<dbReference type="PANTHER" id="PTHR43179">
    <property type="entry name" value="RHAMNOSYLTRANSFERASE WBBL"/>
    <property type="match status" value="1"/>
</dbReference>
<dbReference type="InterPro" id="IPR029044">
    <property type="entry name" value="Nucleotide-diphossugar_trans"/>
</dbReference>
<feature type="domain" description="Glycosyltransferase 2-like" evidence="3">
    <location>
        <begin position="163"/>
        <end position="260"/>
    </location>
</feature>
<evidence type="ECO:0000256" key="1">
    <source>
        <dbReference type="SAM" id="Phobius"/>
    </source>
</evidence>
<gene>
    <name evidence="4" type="ORF">UU35_C0020G0014</name>
</gene>
<evidence type="ECO:0000313" key="5">
    <source>
        <dbReference type="Proteomes" id="UP000034616"/>
    </source>
</evidence>
<dbReference type="InterPro" id="IPR001173">
    <property type="entry name" value="Glyco_trans_2-like"/>
</dbReference>
<dbReference type="CDD" id="cd04186">
    <property type="entry name" value="GT_2_like_c"/>
    <property type="match status" value="1"/>
</dbReference>
<keyword evidence="4" id="KW-0808">Transferase</keyword>
<dbReference type="AlphaFoldDB" id="A0A0G0UAV5"/>
<dbReference type="Gene3D" id="3.90.550.10">
    <property type="entry name" value="Spore Coat Polysaccharide Biosynthesis Protein SpsA, Chain A"/>
    <property type="match status" value="1"/>
</dbReference>
<dbReference type="EMBL" id="LCAH01000020">
    <property type="protein sequence ID" value="KKR86093.1"/>
    <property type="molecule type" value="Genomic_DNA"/>
</dbReference>
<keyword evidence="1" id="KW-0812">Transmembrane</keyword>
<organism evidence="4 5">
    <name type="scientific">Candidatus Uhrbacteria bacterium GW2011_GWC2_41_11</name>
    <dbReference type="NCBI Taxonomy" id="1618985"/>
    <lineage>
        <taxon>Bacteria</taxon>
        <taxon>Candidatus Uhriibacteriota</taxon>
    </lineage>
</organism>
<keyword evidence="1" id="KW-1133">Transmembrane helix</keyword>